<reference evidence="1" key="1">
    <citation type="submission" date="2013-08" db="EMBL/GenBank/DDBJ databases">
        <authorList>
            <person name="Mendez C."/>
            <person name="Richter M."/>
            <person name="Ferrer M."/>
            <person name="Sanchez J."/>
        </authorList>
    </citation>
    <scope>NUCLEOTIDE SEQUENCE</scope>
</reference>
<comment type="caution">
    <text evidence="1">The sequence shown here is derived from an EMBL/GenBank/DDBJ whole genome shotgun (WGS) entry which is preliminary data.</text>
</comment>
<protein>
    <submittedName>
        <fullName evidence="1">Uncharacterized protein</fullName>
    </submittedName>
</protein>
<dbReference type="InterPro" id="IPR031617">
    <property type="entry name" value="PelG"/>
</dbReference>
<evidence type="ECO:0000313" key="1">
    <source>
        <dbReference type="EMBL" id="EQD56419.1"/>
    </source>
</evidence>
<dbReference type="AlphaFoldDB" id="T1BT88"/>
<feature type="non-terminal residue" evidence="1">
    <location>
        <position position="67"/>
    </location>
</feature>
<organism evidence="1">
    <name type="scientific">mine drainage metagenome</name>
    <dbReference type="NCBI Taxonomy" id="410659"/>
    <lineage>
        <taxon>unclassified sequences</taxon>
        <taxon>metagenomes</taxon>
        <taxon>ecological metagenomes</taxon>
    </lineage>
</organism>
<gene>
    <name evidence="1" type="ORF">B1A_11547</name>
</gene>
<feature type="non-terminal residue" evidence="1">
    <location>
        <position position="1"/>
    </location>
</feature>
<reference evidence="1" key="2">
    <citation type="journal article" date="2014" name="ISME J.">
        <title>Microbial stratification in low pH oxic and suboxic macroscopic growths along an acid mine drainage.</title>
        <authorList>
            <person name="Mendez-Garcia C."/>
            <person name="Mesa V."/>
            <person name="Sprenger R.R."/>
            <person name="Richter M."/>
            <person name="Diez M.S."/>
            <person name="Solano J."/>
            <person name="Bargiela R."/>
            <person name="Golyshina O.V."/>
            <person name="Manteca A."/>
            <person name="Ramos J.L."/>
            <person name="Gallego J.R."/>
            <person name="Llorente I."/>
            <person name="Martins Dos Santos V.A."/>
            <person name="Jensen O.N."/>
            <person name="Pelaez A.I."/>
            <person name="Sanchez J."/>
            <person name="Ferrer M."/>
        </authorList>
    </citation>
    <scope>NUCLEOTIDE SEQUENCE</scope>
</reference>
<accession>T1BT88</accession>
<proteinExistence type="predicted"/>
<name>T1BT88_9ZZZZ</name>
<dbReference type="Pfam" id="PF16933">
    <property type="entry name" value="PelG"/>
    <property type="match status" value="1"/>
</dbReference>
<dbReference type="EMBL" id="AUZX01008274">
    <property type="protein sequence ID" value="EQD56419.1"/>
    <property type="molecule type" value="Genomic_DNA"/>
</dbReference>
<sequence>ITVLLAFAFAQQILRLLGYPASYARIFQFDVIGVSLQLLMMSMLNVYQYLDLRGRGVLLSGMFLVGN</sequence>